<evidence type="ECO:0000256" key="9">
    <source>
        <dbReference type="ARBA" id="ARBA00023098"/>
    </source>
</evidence>
<evidence type="ECO:0000259" key="12">
    <source>
        <dbReference type="Pfam" id="PF01643"/>
    </source>
</evidence>
<dbReference type="Pfam" id="PF20791">
    <property type="entry name" value="Acyl-ACP_TE_C"/>
    <property type="match status" value="1"/>
</dbReference>
<organism evidence="14">
    <name type="scientific">bioreactor metagenome</name>
    <dbReference type="NCBI Taxonomy" id="1076179"/>
    <lineage>
        <taxon>unclassified sequences</taxon>
        <taxon>metagenomes</taxon>
        <taxon>ecological metagenomes</taxon>
    </lineage>
</organism>
<dbReference type="GO" id="GO:0000036">
    <property type="term" value="F:acyl carrier activity"/>
    <property type="evidence" value="ECO:0007669"/>
    <property type="project" value="TreeGrafter"/>
</dbReference>
<dbReference type="InterPro" id="IPR049427">
    <property type="entry name" value="Acyl-ACP_TE_C"/>
</dbReference>
<dbReference type="InterPro" id="IPR029069">
    <property type="entry name" value="HotDog_dom_sf"/>
</dbReference>
<dbReference type="EMBL" id="VSSQ01019522">
    <property type="protein sequence ID" value="MPM63625.1"/>
    <property type="molecule type" value="Genomic_DNA"/>
</dbReference>
<feature type="domain" description="Acyl-ACP thioesterase N-terminal hotdog" evidence="12">
    <location>
        <begin position="13"/>
        <end position="131"/>
    </location>
</feature>
<evidence type="ECO:0000256" key="10">
    <source>
        <dbReference type="ARBA" id="ARBA00023160"/>
    </source>
</evidence>
<keyword evidence="3" id="KW-0444">Lipid biosynthesis</keyword>
<dbReference type="GO" id="GO:0009507">
    <property type="term" value="C:chloroplast"/>
    <property type="evidence" value="ECO:0007669"/>
    <property type="project" value="UniProtKB-SubCell"/>
</dbReference>
<dbReference type="GO" id="GO:0016297">
    <property type="term" value="F:fatty acyl-[ACP] hydrolase activity"/>
    <property type="evidence" value="ECO:0007669"/>
    <property type="project" value="InterPro"/>
</dbReference>
<dbReference type="InterPro" id="IPR002864">
    <property type="entry name" value="Acyl-ACP_thioesterase_NHD"/>
</dbReference>
<sequence length="276" mass="31870">MSFDLVTIDENNVAHSNFVTYSYETDCFSDARLAFYFQVVQEAAGMHAAQRGCSIPAMHQEGKTWVITRTQMEVERYTRWPEVLEVETWAQEPIRLHLPRVVRAFDKTGKLLFTTHTQWAILDLESGRPCRPLDMATRIGLPPHEDAVHHQEIKLGRRQSIGESERVLLAGSKPIIGYLDTDRNQHVNNISYLNWALESLPSSFRNRLKVSHADVSYLRQTFLGDELLVSTYAKDEEALLQDTAELEHVIERRESDGSKTTVWEGSTKWKRREELR</sequence>
<name>A0A645BDV5_9ZZZZ</name>
<evidence type="ECO:0000256" key="1">
    <source>
        <dbReference type="ARBA" id="ARBA00004229"/>
    </source>
</evidence>
<evidence type="ECO:0000256" key="7">
    <source>
        <dbReference type="ARBA" id="ARBA00022832"/>
    </source>
</evidence>
<comment type="subcellular location">
    <subcellularLocation>
        <location evidence="1">Plastid</location>
        <location evidence="1">Chloroplast</location>
    </subcellularLocation>
</comment>
<protein>
    <recommendedName>
        <fullName evidence="15">Acyl-ACP thioesterase</fullName>
    </recommendedName>
</protein>
<dbReference type="PANTHER" id="PTHR31727:SF6">
    <property type="entry name" value="OLEOYL-ACYL CARRIER PROTEIN THIOESTERASE 1, CHLOROPLASTIC"/>
    <property type="match status" value="1"/>
</dbReference>
<keyword evidence="5" id="KW-0934">Plastid</keyword>
<dbReference type="SUPFAM" id="SSF54637">
    <property type="entry name" value="Thioesterase/thiol ester dehydrase-isomerase"/>
    <property type="match status" value="2"/>
</dbReference>
<comment type="similarity">
    <text evidence="2">Belongs to the acyl-ACP thioesterase family.</text>
</comment>
<evidence type="ECO:0000256" key="11">
    <source>
        <dbReference type="SAM" id="MobiDB-lite"/>
    </source>
</evidence>
<dbReference type="Pfam" id="PF01643">
    <property type="entry name" value="Acyl-ACP_TE"/>
    <property type="match status" value="1"/>
</dbReference>
<keyword evidence="10" id="KW-0275">Fatty acid biosynthesis</keyword>
<keyword evidence="9" id="KW-0443">Lipid metabolism</keyword>
<feature type="domain" description="Acyl-ACP thioesterase-like C-terminal" evidence="13">
    <location>
        <begin position="178"/>
        <end position="258"/>
    </location>
</feature>
<reference evidence="14" key="1">
    <citation type="submission" date="2019-08" db="EMBL/GenBank/DDBJ databases">
        <authorList>
            <person name="Kucharzyk K."/>
            <person name="Murdoch R.W."/>
            <person name="Higgins S."/>
            <person name="Loffler F."/>
        </authorList>
    </citation>
    <scope>NUCLEOTIDE SEQUENCE</scope>
</reference>
<keyword evidence="8" id="KW-0809">Transit peptide</keyword>
<evidence type="ECO:0000256" key="6">
    <source>
        <dbReference type="ARBA" id="ARBA00022801"/>
    </source>
</evidence>
<dbReference type="PANTHER" id="PTHR31727">
    <property type="entry name" value="OLEOYL-ACYL CARRIER PROTEIN THIOESTERASE 1, CHLOROPLASTIC"/>
    <property type="match status" value="1"/>
</dbReference>
<evidence type="ECO:0000259" key="13">
    <source>
        <dbReference type="Pfam" id="PF20791"/>
    </source>
</evidence>
<keyword evidence="6" id="KW-0378">Hydrolase</keyword>
<feature type="region of interest" description="Disordered" evidence="11">
    <location>
        <begin position="256"/>
        <end position="276"/>
    </location>
</feature>
<keyword evidence="7" id="KW-0276">Fatty acid metabolism</keyword>
<evidence type="ECO:0000256" key="8">
    <source>
        <dbReference type="ARBA" id="ARBA00022946"/>
    </source>
</evidence>
<gene>
    <name evidence="14" type="ORF">SDC9_110506</name>
</gene>
<dbReference type="AlphaFoldDB" id="A0A645BDV5"/>
<dbReference type="CDD" id="cd00586">
    <property type="entry name" value="4HBT"/>
    <property type="match status" value="1"/>
</dbReference>
<keyword evidence="4" id="KW-0150">Chloroplast</keyword>
<accession>A0A645BDV5</accession>
<evidence type="ECO:0000256" key="4">
    <source>
        <dbReference type="ARBA" id="ARBA00022528"/>
    </source>
</evidence>
<dbReference type="InterPro" id="IPR045023">
    <property type="entry name" value="FATA/B"/>
</dbReference>
<evidence type="ECO:0000256" key="2">
    <source>
        <dbReference type="ARBA" id="ARBA00006500"/>
    </source>
</evidence>
<evidence type="ECO:0000256" key="5">
    <source>
        <dbReference type="ARBA" id="ARBA00022640"/>
    </source>
</evidence>
<evidence type="ECO:0000256" key="3">
    <source>
        <dbReference type="ARBA" id="ARBA00022516"/>
    </source>
</evidence>
<comment type="caution">
    <text evidence="14">The sequence shown here is derived from an EMBL/GenBank/DDBJ whole genome shotgun (WGS) entry which is preliminary data.</text>
</comment>
<evidence type="ECO:0000313" key="14">
    <source>
        <dbReference type="EMBL" id="MPM63625.1"/>
    </source>
</evidence>
<evidence type="ECO:0008006" key="15">
    <source>
        <dbReference type="Google" id="ProtNLM"/>
    </source>
</evidence>
<proteinExistence type="inferred from homology"/>
<dbReference type="Gene3D" id="3.10.129.10">
    <property type="entry name" value="Hotdog Thioesterase"/>
    <property type="match status" value="1"/>
</dbReference>